<dbReference type="EMBL" id="AEVS01000009">
    <property type="protein sequence ID" value="EGA67409.1"/>
    <property type="molecule type" value="Genomic_DNA"/>
</dbReference>
<evidence type="ECO:0000313" key="1">
    <source>
        <dbReference type="EMBL" id="EGA67409.1"/>
    </source>
</evidence>
<dbReference type="STRING" id="945543.VIBR0546_18912"/>
<proteinExistence type="predicted"/>
<name>E8LPK2_9VIBR</name>
<keyword evidence="2" id="KW-1185">Reference proteome</keyword>
<comment type="caution">
    <text evidence="1">The sequence shown here is derived from an EMBL/GenBank/DDBJ whole genome shotgun (WGS) entry which is preliminary data.</text>
</comment>
<gene>
    <name evidence="1" type="ORF">VIBR0546_18912</name>
</gene>
<dbReference type="AlphaFoldDB" id="E8LPK2"/>
<sequence>MSKKDTDMDDDFALFRDAVQGVKKLSQDTIVQQPKKILSKKKLSVVAVKQATVSFTSLTNLCHCSTKMGRLATHAMMSRNTK</sequence>
<reference evidence="1 2" key="1">
    <citation type="journal article" date="2012" name="Int. J. Syst. Evol. Microbiol.">
        <title>Vibrio caribbeanicus sp. nov., isolated from the marine sponge Scleritoderma cyanea.</title>
        <authorList>
            <person name="Hoffmann M."/>
            <person name="Monday S.R."/>
            <person name="Allard M.W."/>
            <person name="Strain E.A."/>
            <person name="Whittaker P."/>
            <person name="Naum M."/>
            <person name="McCarthy P.J."/>
            <person name="Lopez J.V."/>
            <person name="Fischer M."/>
            <person name="Brown E.W."/>
        </authorList>
    </citation>
    <scope>NUCLEOTIDE SEQUENCE [LARGE SCALE GENOMIC DNA]</scope>
    <source>
        <strain evidence="1 2">LMG 20546</strain>
    </source>
</reference>
<dbReference type="Proteomes" id="UP000004371">
    <property type="component" value="Unassembled WGS sequence"/>
</dbReference>
<accession>E8LPK2</accession>
<protein>
    <submittedName>
        <fullName evidence="1">Uncharacterized protein</fullName>
    </submittedName>
</protein>
<organism evidence="1 2">
    <name type="scientific">Vibrio brasiliensis LMG 20546</name>
    <dbReference type="NCBI Taxonomy" id="945543"/>
    <lineage>
        <taxon>Bacteria</taxon>
        <taxon>Pseudomonadati</taxon>
        <taxon>Pseudomonadota</taxon>
        <taxon>Gammaproteobacteria</taxon>
        <taxon>Vibrionales</taxon>
        <taxon>Vibrionaceae</taxon>
        <taxon>Vibrio</taxon>
        <taxon>Vibrio oreintalis group</taxon>
    </lineage>
</organism>
<evidence type="ECO:0000313" key="2">
    <source>
        <dbReference type="Proteomes" id="UP000004371"/>
    </source>
</evidence>